<dbReference type="RefSeq" id="WP_134083245.1">
    <property type="nucleotide sequence ID" value="NZ_SOQX01000003.1"/>
</dbReference>
<evidence type="ECO:0000256" key="6">
    <source>
        <dbReference type="PROSITE-ProRule" id="PRU00050"/>
    </source>
</evidence>
<dbReference type="OrthoDB" id="9816309at2"/>
<dbReference type="Gene3D" id="1.10.155.10">
    <property type="entry name" value="Chemotaxis receptor methyltransferase CheR, N-terminal domain"/>
    <property type="match status" value="1"/>
</dbReference>
<evidence type="ECO:0000256" key="7">
    <source>
        <dbReference type="SAM" id="Coils"/>
    </source>
</evidence>
<comment type="caution">
    <text evidence="12">The sequence shown here is derived from an EMBL/GenBank/DDBJ whole genome shotgun (WGS) entry which is preliminary data.</text>
</comment>
<evidence type="ECO:0000259" key="9">
    <source>
        <dbReference type="PROSITE" id="PS50113"/>
    </source>
</evidence>
<dbReference type="Pfam" id="PF03705">
    <property type="entry name" value="CheR_N"/>
    <property type="match status" value="1"/>
</dbReference>
<evidence type="ECO:0000256" key="5">
    <source>
        <dbReference type="ARBA" id="ARBA00022691"/>
    </source>
</evidence>
<organism evidence="12 13">
    <name type="scientific">Thiohalophilus thiocyanatoxydans</name>
    <dbReference type="NCBI Taxonomy" id="381308"/>
    <lineage>
        <taxon>Bacteria</taxon>
        <taxon>Pseudomonadati</taxon>
        <taxon>Pseudomonadota</taxon>
        <taxon>Gammaproteobacteria</taxon>
        <taxon>Thiohalomonadales</taxon>
        <taxon>Thiohalophilaceae</taxon>
        <taxon>Thiohalophilus</taxon>
    </lineage>
</organism>
<evidence type="ECO:0000256" key="2">
    <source>
        <dbReference type="ARBA" id="ARBA00012534"/>
    </source>
</evidence>
<keyword evidence="6" id="KW-0145">Chemotaxis</keyword>
<proteinExistence type="predicted"/>
<accession>A0A4R8IWK5</accession>
<dbReference type="Pfam" id="PF13596">
    <property type="entry name" value="PAS_10"/>
    <property type="match status" value="1"/>
</dbReference>
<dbReference type="InterPro" id="IPR050903">
    <property type="entry name" value="Bact_Chemotaxis_MeTrfase"/>
</dbReference>
<dbReference type="PROSITE" id="PS50113">
    <property type="entry name" value="PAC"/>
    <property type="match status" value="1"/>
</dbReference>
<dbReference type="PROSITE" id="PS50122">
    <property type="entry name" value="CHEB"/>
    <property type="match status" value="1"/>
</dbReference>
<evidence type="ECO:0000256" key="3">
    <source>
        <dbReference type="ARBA" id="ARBA00022603"/>
    </source>
</evidence>
<dbReference type="GO" id="GO:0005737">
    <property type="term" value="C:cytoplasm"/>
    <property type="evidence" value="ECO:0007669"/>
    <property type="project" value="InterPro"/>
</dbReference>
<feature type="region of interest" description="Disordered" evidence="8">
    <location>
        <begin position="500"/>
        <end position="521"/>
    </location>
</feature>
<protein>
    <recommendedName>
        <fullName evidence="2">protein-glutamate O-methyltransferase</fullName>
        <ecNumber evidence="2">2.1.1.80</ecNumber>
    </recommendedName>
</protein>
<keyword evidence="3" id="KW-0489">Methyltransferase</keyword>
<dbReference type="Pfam" id="PF01339">
    <property type="entry name" value="CheB_methylest"/>
    <property type="match status" value="1"/>
</dbReference>
<dbReference type="InterPro" id="IPR000673">
    <property type="entry name" value="Sig_transdc_resp-reg_Me-estase"/>
</dbReference>
<dbReference type="SUPFAM" id="SSF47757">
    <property type="entry name" value="Chemotaxis receptor methyltransferase CheR, N-terminal domain"/>
    <property type="match status" value="1"/>
</dbReference>
<dbReference type="InterPro" id="IPR035965">
    <property type="entry name" value="PAS-like_dom_sf"/>
</dbReference>
<dbReference type="PANTHER" id="PTHR24422:SF27">
    <property type="entry name" value="PROTEIN-GLUTAMATE O-METHYLTRANSFERASE"/>
    <property type="match status" value="1"/>
</dbReference>
<dbReference type="InterPro" id="IPR029063">
    <property type="entry name" value="SAM-dependent_MTases_sf"/>
</dbReference>
<dbReference type="GO" id="GO:0032259">
    <property type="term" value="P:methylation"/>
    <property type="evidence" value="ECO:0007669"/>
    <property type="project" value="UniProtKB-KW"/>
</dbReference>
<dbReference type="Gene3D" id="3.40.50.150">
    <property type="entry name" value="Vaccinia Virus protein VP39"/>
    <property type="match status" value="1"/>
</dbReference>
<feature type="active site" evidence="6">
    <location>
        <position position="25"/>
    </location>
</feature>
<evidence type="ECO:0000256" key="8">
    <source>
        <dbReference type="SAM" id="MobiDB-lite"/>
    </source>
</evidence>
<evidence type="ECO:0000259" key="10">
    <source>
        <dbReference type="PROSITE" id="PS50122"/>
    </source>
</evidence>
<evidence type="ECO:0000256" key="1">
    <source>
        <dbReference type="ARBA" id="ARBA00001541"/>
    </source>
</evidence>
<dbReference type="PRINTS" id="PR00996">
    <property type="entry name" value="CHERMTFRASE"/>
</dbReference>
<dbReference type="Proteomes" id="UP000294914">
    <property type="component" value="Unassembled WGS sequence"/>
</dbReference>
<keyword evidence="5" id="KW-0949">S-adenosyl-L-methionine</keyword>
<feature type="active site" evidence="6">
    <location>
        <position position="52"/>
    </location>
</feature>
<dbReference type="SUPFAM" id="SSF55785">
    <property type="entry name" value="PYP-like sensor domain (PAS domain)"/>
    <property type="match status" value="1"/>
</dbReference>
<dbReference type="PROSITE" id="PS50123">
    <property type="entry name" value="CHER"/>
    <property type="match status" value="1"/>
</dbReference>
<evidence type="ECO:0000259" key="11">
    <source>
        <dbReference type="PROSITE" id="PS50123"/>
    </source>
</evidence>
<dbReference type="SUPFAM" id="SSF52738">
    <property type="entry name" value="Methylesterase CheB, C-terminal domain"/>
    <property type="match status" value="1"/>
</dbReference>
<gene>
    <name evidence="12" type="ORF">EDC23_1654</name>
</gene>
<feature type="domain" description="CheB-type methylesterase" evidence="10">
    <location>
        <begin position="15"/>
        <end position="202"/>
    </location>
</feature>
<dbReference type="GO" id="GO:0006935">
    <property type="term" value="P:chemotaxis"/>
    <property type="evidence" value="ECO:0007669"/>
    <property type="project" value="UniProtKB-UniRule"/>
</dbReference>
<name>A0A4R8IWK5_9GAMM</name>
<keyword evidence="13" id="KW-1185">Reference proteome</keyword>
<dbReference type="CDD" id="cd16434">
    <property type="entry name" value="CheB-CheR_fusion"/>
    <property type="match status" value="1"/>
</dbReference>
<dbReference type="AlphaFoldDB" id="A0A4R8IWK5"/>
<evidence type="ECO:0000313" key="13">
    <source>
        <dbReference type="Proteomes" id="UP000294914"/>
    </source>
</evidence>
<dbReference type="SUPFAM" id="SSF53335">
    <property type="entry name" value="S-adenosyl-L-methionine-dependent methyltransferases"/>
    <property type="match status" value="1"/>
</dbReference>
<dbReference type="Gene3D" id="3.40.50.180">
    <property type="entry name" value="Methylesterase CheB, C-terminal domain"/>
    <property type="match status" value="1"/>
</dbReference>
<evidence type="ECO:0000256" key="4">
    <source>
        <dbReference type="ARBA" id="ARBA00022679"/>
    </source>
</evidence>
<dbReference type="InterPro" id="IPR000700">
    <property type="entry name" value="PAS-assoc_C"/>
</dbReference>
<dbReference type="Pfam" id="PF01739">
    <property type="entry name" value="CheR"/>
    <property type="match status" value="1"/>
</dbReference>
<sequence>MVSSSTTDSPQQSTPTTRIVGIGASAGGLVALERFLTQTPPDSGLAYIVVQHLDPTHKALLPELLQRFTTMPVYEAQQDMRIEPDAVYVIPPNTELSVNNRRLKLANPAVPRGMRLPINVLFSSLASAQGERAIAVILSGMGSDGTLGMQAIRAVGGLNVVQEPDSAQFDAMPKSAIAAGCADIVAPPGELPAHILAYVAQVPVPVAATDEKEETQTAAATAPLQNIVRLLQERTRHDFTMYKNSTLQRRIERRMTIHKIATLEMYAEFLRHNTQEIDLLFKELLIGVTSFFRDPEAWQYLADKALPELLSRRKSEPNLRAWVVGCSTGEEAYSLAMIFSEVTERLPRRDQFTLQIFASDLSPDAIAAARHGRYPLSISETVSPERLVRFFTLHNDYYQINKKIRDMVLFAQHDVVLDPPFTKLDLVACRNLLIYFDSELQRRLLPLFHYSLRSGGILFLGSSETVGRFSYLFTPMDARLRLYSRQDNVQISMPRTLLSTFPSPTRRTEEHPVSTTHINKPSTDNLQAAADHILLQVYAPAAVVLNSDGDIVYISGRTGKYLEPAAGKANWNFYAMLRDGLREPLAQAMKKVETQSEPEHLHGLKVSVPGGVQHVDITLQALHNPPALAGMTMVVFHDVSLAPTGKGKGKDKDARESAHEAVIQQYLQEIESLRNEARTSREELEITNEELQSTNEELQSANEELTTSKEEMQSMNEELQTINSELQAKLDDLSLAQSDMQNVLNSIDIAILFLDQDLNVRRYTDQAATIINLRESDIGRPLSDLTTSLEYPELHEDALTCLRTLLPTEKQVLSADNHWFAVRIIPYRRLDNVIDGVVITLMDITKTKNLEMKLRRKKKT</sequence>
<dbReference type="InterPro" id="IPR035909">
    <property type="entry name" value="CheB_C"/>
</dbReference>
<comment type="catalytic activity">
    <reaction evidence="1">
        <text>L-glutamyl-[protein] + S-adenosyl-L-methionine = [protein]-L-glutamate 5-O-methyl ester + S-adenosyl-L-homocysteine</text>
        <dbReference type="Rhea" id="RHEA:24452"/>
        <dbReference type="Rhea" id="RHEA-COMP:10208"/>
        <dbReference type="Rhea" id="RHEA-COMP:10311"/>
        <dbReference type="ChEBI" id="CHEBI:29973"/>
        <dbReference type="ChEBI" id="CHEBI:57856"/>
        <dbReference type="ChEBI" id="CHEBI:59789"/>
        <dbReference type="ChEBI" id="CHEBI:82795"/>
        <dbReference type="EC" id="2.1.1.80"/>
    </reaction>
</comment>
<dbReference type="EMBL" id="SOQX01000003">
    <property type="protein sequence ID" value="TDY01763.1"/>
    <property type="molecule type" value="Genomic_DNA"/>
</dbReference>
<feature type="active site" evidence="6">
    <location>
        <position position="144"/>
    </location>
</feature>
<dbReference type="SMART" id="SM00138">
    <property type="entry name" value="MeTrc"/>
    <property type="match status" value="1"/>
</dbReference>
<feature type="domain" description="CheR-type methyltransferase" evidence="11">
    <location>
        <begin position="212"/>
        <end position="486"/>
    </location>
</feature>
<keyword evidence="7" id="KW-0175">Coiled coil</keyword>
<reference evidence="12 13" key="1">
    <citation type="submission" date="2019-03" db="EMBL/GenBank/DDBJ databases">
        <title>Genomic Encyclopedia of Type Strains, Phase IV (KMG-IV): sequencing the most valuable type-strain genomes for metagenomic binning, comparative biology and taxonomic classification.</title>
        <authorList>
            <person name="Goeker M."/>
        </authorList>
    </citation>
    <scope>NUCLEOTIDE SEQUENCE [LARGE SCALE GENOMIC DNA]</scope>
    <source>
        <strain evidence="12 13">DSM 16326</strain>
    </source>
</reference>
<keyword evidence="6" id="KW-0378">Hydrolase</keyword>
<dbReference type="InterPro" id="IPR036804">
    <property type="entry name" value="CheR_N_sf"/>
</dbReference>
<dbReference type="GO" id="GO:0008984">
    <property type="term" value="F:protein-glutamate methylesterase activity"/>
    <property type="evidence" value="ECO:0007669"/>
    <property type="project" value="InterPro"/>
</dbReference>
<dbReference type="Gene3D" id="3.30.450.20">
    <property type="entry name" value="PAS domain"/>
    <property type="match status" value="1"/>
</dbReference>
<dbReference type="InterPro" id="IPR022641">
    <property type="entry name" value="CheR_N"/>
</dbReference>
<keyword evidence="4" id="KW-0808">Transferase</keyword>
<evidence type="ECO:0000313" key="12">
    <source>
        <dbReference type="EMBL" id="TDY01763.1"/>
    </source>
</evidence>
<dbReference type="GO" id="GO:0000156">
    <property type="term" value="F:phosphorelay response regulator activity"/>
    <property type="evidence" value="ECO:0007669"/>
    <property type="project" value="InterPro"/>
</dbReference>
<dbReference type="GO" id="GO:0008983">
    <property type="term" value="F:protein-glutamate O-methyltransferase activity"/>
    <property type="evidence" value="ECO:0007669"/>
    <property type="project" value="UniProtKB-EC"/>
</dbReference>
<dbReference type="InterPro" id="IPR022642">
    <property type="entry name" value="CheR_C"/>
</dbReference>
<dbReference type="InterPro" id="IPR000780">
    <property type="entry name" value="CheR_MeTrfase"/>
</dbReference>
<dbReference type="EC" id="2.1.1.80" evidence="2"/>
<feature type="domain" description="PAC" evidence="9">
    <location>
        <begin position="806"/>
        <end position="856"/>
    </location>
</feature>
<feature type="coiled-coil region" evidence="7">
    <location>
        <begin position="656"/>
        <end position="736"/>
    </location>
</feature>
<dbReference type="PANTHER" id="PTHR24422">
    <property type="entry name" value="CHEMOTAXIS PROTEIN METHYLTRANSFERASE"/>
    <property type="match status" value="1"/>
</dbReference>